<dbReference type="GO" id="GO:0000014">
    <property type="term" value="F:single-stranded DNA endodeoxyribonuclease activity"/>
    <property type="evidence" value="ECO:0007669"/>
    <property type="project" value="TreeGrafter"/>
</dbReference>
<keyword evidence="3" id="KW-0479">Metal-binding</keyword>
<dbReference type="GO" id="GO:0005743">
    <property type="term" value="C:mitochondrial inner membrane"/>
    <property type="evidence" value="ECO:0007669"/>
    <property type="project" value="TreeGrafter"/>
</dbReference>
<evidence type="ECO:0000313" key="7">
    <source>
        <dbReference type="EMBL" id="TMW60474.1"/>
    </source>
</evidence>
<dbReference type="GO" id="GO:0046872">
    <property type="term" value="F:metal ion binding"/>
    <property type="evidence" value="ECO:0007669"/>
    <property type="project" value="UniProtKB-KW"/>
</dbReference>
<dbReference type="InterPro" id="IPR040255">
    <property type="entry name" value="Non-specific_endonuclease"/>
</dbReference>
<dbReference type="GO" id="GO:0003676">
    <property type="term" value="F:nucleic acid binding"/>
    <property type="evidence" value="ECO:0007669"/>
    <property type="project" value="InterPro"/>
</dbReference>
<gene>
    <name evidence="7" type="ORF">Poli38472_000516</name>
</gene>
<evidence type="ECO:0000259" key="6">
    <source>
        <dbReference type="SMART" id="SM00892"/>
    </source>
</evidence>
<dbReference type="InterPro" id="IPR020821">
    <property type="entry name" value="ENPP1-3/EXOG-like_nuc-like"/>
</dbReference>
<dbReference type="CDD" id="cd00091">
    <property type="entry name" value="NUC"/>
    <property type="match status" value="1"/>
</dbReference>
<evidence type="ECO:0000256" key="3">
    <source>
        <dbReference type="PIRSR" id="PIRSR640255-2"/>
    </source>
</evidence>
<dbReference type="AlphaFoldDB" id="A0A8K1CBS5"/>
<sequence length="319" mass="35616">MRRAGGRGRSRAPPQVLRGFRPALAGLAAGICIGSIGSLFLLTVEDDERKLSVPVTRRQEPAIVHEALRYGAPSKANVHARSGYVVSYDYRTRNASWVLEYLTKDSLQVVEDTDRTKSHFSVDVLTPEPFRVHPNVFTKSGYDKGHLAPARDMSSSQKAMDESFLMTNISPQVGVGFNRTYWSRFEGFVRHLANQFDGLYVVTGPLFLPKKNKKTGEFHVSYPVLGTPPDVVAVPTHFFKVLLGRKRDGSFLTAGFILPNQVIPEQKNLLDFLTPVDVIEKYAGLLFFDKLDHVEKLELCKETKCALTKATYKRAVGAQ</sequence>
<keyword evidence="8" id="KW-1185">Reference proteome</keyword>
<dbReference type="SMART" id="SM00892">
    <property type="entry name" value="Endonuclease_NS"/>
    <property type="match status" value="1"/>
</dbReference>
<dbReference type="EMBL" id="SPLM01000108">
    <property type="protein sequence ID" value="TMW60474.1"/>
    <property type="molecule type" value="Genomic_DNA"/>
</dbReference>
<dbReference type="InterPro" id="IPR044925">
    <property type="entry name" value="His-Me_finger_sf"/>
</dbReference>
<keyword evidence="4" id="KW-0812">Transmembrane</keyword>
<reference evidence="7" key="1">
    <citation type="submission" date="2019-03" db="EMBL/GenBank/DDBJ databases">
        <title>Long read genome sequence of the mycoparasitic Pythium oligandrum ATCC 38472 isolated from sugarbeet rhizosphere.</title>
        <authorList>
            <person name="Gaulin E."/>
        </authorList>
    </citation>
    <scope>NUCLEOTIDE SEQUENCE</scope>
    <source>
        <strain evidence="7">ATCC 38472_TT</strain>
    </source>
</reference>
<keyword evidence="4" id="KW-0472">Membrane</keyword>
<feature type="domain" description="ENPP1-3/EXOG-like endonuclease/phosphodiesterase" evidence="5">
    <location>
        <begin position="81"/>
        <end position="294"/>
    </location>
</feature>
<feature type="transmembrane region" description="Helical" evidence="4">
    <location>
        <begin position="20"/>
        <end position="42"/>
    </location>
</feature>
<organism evidence="7 8">
    <name type="scientific">Pythium oligandrum</name>
    <name type="common">Mycoparasitic fungus</name>
    <dbReference type="NCBI Taxonomy" id="41045"/>
    <lineage>
        <taxon>Eukaryota</taxon>
        <taxon>Sar</taxon>
        <taxon>Stramenopiles</taxon>
        <taxon>Oomycota</taxon>
        <taxon>Peronosporomycetes</taxon>
        <taxon>Pythiales</taxon>
        <taxon>Pythiaceae</taxon>
        <taxon>Pythium</taxon>
    </lineage>
</organism>
<proteinExistence type="inferred from homology"/>
<evidence type="ECO:0000256" key="1">
    <source>
        <dbReference type="ARBA" id="ARBA00010052"/>
    </source>
</evidence>
<dbReference type="Proteomes" id="UP000794436">
    <property type="component" value="Unassembled WGS sequence"/>
</dbReference>
<comment type="caution">
    <text evidence="7">The sequence shown here is derived from an EMBL/GenBank/DDBJ whole genome shotgun (WGS) entry which is preliminary data.</text>
</comment>
<evidence type="ECO:0000256" key="4">
    <source>
        <dbReference type="SAM" id="Phobius"/>
    </source>
</evidence>
<evidence type="ECO:0000313" key="8">
    <source>
        <dbReference type="Proteomes" id="UP000794436"/>
    </source>
</evidence>
<accession>A0A8K1CBS5</accession>
<feature type="domain" description="DNA/RNA non-specific endonuclease/pyrophosphatase/phosphodiesterase" evidence="6">
    <location>
        <begin position="80"/>
        <end position="294"/>
    </location>
</feature>
<dbReference type="SUPFAM" id="SSF54060">
    <property type="entry name" value="His-Me finger endonucleases"/>
    <property type="match status" value="1"/>
</dbReference>
<name>A0A8K1CBS5_PYTOL</name>
<feature type="active site" description="Proton acceptor" evidence="2">
    <location>
        <position position="146"/>
    </location>
</feature>
<keyword evidence="4" id="KW-1133">Transmembrane helix</keyword>
<dbReference type="OrthoDB" id="5418055at2759"/>
<evidence type="ECO:0008006" key="9">
    <source>
        <dbReference type="Google" id="ProtNLM"/>
    </source>
</evidence>
<dbReference type="PANTHER" id="PTHR13966">
    <property type="entry name" value="ENDONUCLEASE RELATED"/>
    <property type="match status" value="1"/>
</dbReference>
<comment type="similarity">
    <text evidence="1">Belongs to the DNA/RNA non-specific endonuclease family.</text>
</comment>
<dbReference type="Pfam" id="PF01223">
    <property type="entry name" value="Endonuclease_NS"/>
    <property type="match status" value="1"/>
</dbReference>
<feature type="binding site" evidence="3">
    <location>
        <position position="178"/>
    </location>
    <ligand>
        <name>Mg(2+)</name>
        <dbReference type="ChEBI" id="CHEBI:18420"/>
        <note>catalytic</note>
    </ligand>
</feature>
<dbReference type="Gene3D" id="3.40.570.10">
    <property type="entry name" value="Extracellular Endonuclease, subunit A"/>
    <property type="match status" value="1"/>
</dbReference>
<dbReference type="SMART" id="SM00477">
    <property type="entry name" value="NUC"/>
    <property type="match status" value="1"/>
</dbReference>
<dbReference type="InterPro" id="IPR001604">
    <property type="entry name" value="Endo_G_ENPP1-like_dom"/>
</dbReference>
<dbReference type="PANTHER" id="PTHR13966:SF5">
    <property type="entry name" value="ENDONUCLEASE G, MITOCHONDRIAL"/>
    <property type="match status" value="1"/>
</dbReference>
<evidence type="ECO:0000256" key="2">
    <source>
        <dbReference type="PIRSR" id="PIRSR640255-1"/>
    </source>
</evidence>
<dbReference type="GO" id="GO:0005634">
    <property type="term" value="C:nucleus"/>
    <property type="evidence" value="ECO:0007669"/>
    <property type="project" value="TreeGrafter"/>
</dbReference>
<evidence type="ECO:0000259" key="5">
    <source>
        <dbReference type="SMART" id="SM00477"/>
    </source>
</evidence>
<dbReference type="GO" id="GO:0004521">
    <property type="term" value="F:RNA endonuclease activity"/>
    <property type="evidence" value="ECO:0007669"/>
    <property type="project" value="TreeGrafter"/>
</dbReference>
<protein>
    <recommendedName>
        <fullName evidence="9">Endonuclease</fullName>
    </recommendedName>
</protein>
<dbReference type="InterPro" id="IPR044929">
    <property type="entry name" value="DNA/RNA_non-sp_Endonuclease_sf"/>
</dbReference>